<reference evidence="1 2" key="1">
    <citation type="submission" date="2023-11" db="EMBL/GenBank/DDBJ databases">
        <title>Draft genome sequence and annotation of the polyextremotolerant black yeast-like fungus Aureobasidium pullulans NRRL 62042.</title>
        <authorList>
            <person name="Dielentheis-Frenken M.R.E."/>
            <person name="Wibberg D."/>
            <person name="Blank L.M."/>
            <person name="Tiso T."/>
        </authorList>
    </citation>
    <scope>NUCLEOTIDE SEQUENCE [LARGE SCALE GENOMIC DNA]</scope>
    <source>
        <strain evidence="1 2">NRRL 62042</strain>
    </source>
</reference>
<gene>
    <name evidence="1" type="ORF">QM012_005136</name>
</gene>
<dbReference type="PANTHER" id="PTHR42057:SF2">
    <property type="entry name" value="F-BOX DOMAIN PROTEIN (AFU_ORTHOLOGUE AFUA_4G00200)-RELATED"/>
    <property type="match status" value="1"/>
</dbReference>
<comment type="caution">
    <text evidence="1">The sequence shown here is derived from an EMBL/GenBank/DDBJ whole genome shotgun (WGS) entry which is preliminary data.</text>
</comment>
<evidence type="ECO:0008006" key="3">
    <source>
        <dbReference type="Google" id="ProtNLM"/>
    </source>
</evidence>
<keyword evidence="2" id="KW-1185">Reference proteome</keyword>
<sequence length="456" mass="52253">MPGLLQLPPELLARIVEFVAIGKPAQDDSCDFGNKNKYQASKDPAFSSWNRPYNKFGLTPRPDVASLQNLRLASRHFSHACEVQLYCCVRLLPDEASASWYNEILSTPRLAGSVQKVIFQTREVPVGKDSSWACQFPGPDDDCVEPHPFFLDALDQVGQFPNLEHVKMVFSIKCVGPRGFDDGNYQECEGFREEILSAFYAGLNHREHPATKVYDLSIKDLQDITPQVFIDGTDEDENGFVENYKQVMSKITDLSLQLATEENEYTPENTLHIPESHDFFGHELKTYWLGPIAENLVYLKLYTSEMYFGMYPKCNLRTFPRLRKLLVGNLSVVNDDPIDWILCHAATLEQLTLDCAMIAVGAKFNQRTVDVANRRVIYLPLTVEEGRPCYRPQPRPKSTQQRWLWSTRWHHIFKRFQHNLPHLKYFVFGEGNRGQNACFDEAEILSCKLTDEVSVL</sequence>
<dbReference type="PANTHER" id="PTHR42057">
    <property type="entry name" value="F-BOX DOMAIN PROTEIN (AFU_ORTHOLOGUE AFUA_4G00200)"/>
    <property type="match status" value="1"/>
</dbReference>
<name>A0ABR0T5N2_AURPU</name>
<proteinExistence type="predicted"/>
<dbReference type="EMBL" id="JASGXD010000021">
    <property type="protein sequence ID" value="KAK5999730.1"/>
    <property type="molecule type" value="Genomic_DNA"/>
</dbReference>
<protein>
    <recommendedName>
        <fullName evidence="3">F-box domain-containing protein</fullName>
    </recommendedName>
</protein>
<accession>A0ABR0T5N2</accession>
<evidence type="ECO:0000313" key="2">
    <source>
        <dbReference type="Proteomes" id="UP001341245"/>
    </source>
</evidence>
<organism evidence="1 2">
    <name type="scientific">Aureobasidium pullulans</name>
    <name type="common">Black yeast</name>
    <name type="synonym">Pullularia pullulans</name>
    <dbReference type="NCBI Taxonomy" id="5580"/>
    <lineage>
        <taxon>Eukaryota</taxon>
        <taxon>Fungi</taxon>
        <taxon>Dikarya</taxon>
        <taxon>Ascomycota</taxon>
        <taxon>Pezizomycotina</taxon>
        <taxon>Dothideomycetes</taxon>
        <taxon>Dothideomycetidae</taxon>
        <taxon>Dothideales</taxon>
        <taxon>Saccotheciaceae</taxon>
        <taxon>Aureobasidium</taxon>
    </lineage>
</organism>
<evidence type="ECO:0000313" key="1">
    <source>
        <dbReference type="EMBL" id="KAK5999730.1"/>
    </source>
</evidence>
<dbReference type="Proteomes" id="UP001341245">
    <property type="component" value="Unassembled WGS sequence"/>
</dbReference>